<dbReference type="Proteomes" id="UP000245202">
    <property type="component" value="Unassembled WGS sequence"/>
</dbReference>
<feature type="transmembrane region" description="Helical" evidence="6">
    <location>
        <begin position="179"/>
        <end position="199"/>
    </location>
</feature>
<evidence type="ECO:0000313" key="7">
    <source>
        <dbReference type="EMBL" id="GBG10890.1"/>
    </source>
</evidence>
<gene>
    <name evidence="7" type="ORF">PAT3040_05660</name>
</gene>
<dbReference type="SUPFAM" id="SSF144083">
    <property type="entry name" value="Magnesium transport protein CorA, transmembrane region"/>
    <property type="match status" value="1"/>
</dbReference>
<evidence type="ECO:0000256" key="5">
    <source>
        <dbReference type="SAM" id="MobiDB-lite"/>
    </source>
</evidence>
<comment type="subcellular location">
    <subcellularLocation>
        <location evidence="1">Cell membrane</location>
        <topology evidence="1">Multi-pass membrane protein</topology>
    </subcellularLocation>
</comment>
<keyword evidence="4 6" id="KW-0472">Membrane</keyword>
<evidence type="ECO:0000256" key="6">
    <source>
        <dbReference type="SAM" id="Phobius"/>
    </source>
</evidence>
<proteinExistence type="predicted"/>
<keyword evidence="2 6" id="KW-0812">Transmembrane</keyword>
<dbReference type="InterPro" id="IPR002523">
    <property type="entry name" value="MgTranspt_CorA/ZnTranspt_ZntB"/>
</dbReference>
<evidence type="ECO:0000256" key="2">
    <source>
        <dbReference type="ARBA" id="ARBA00022692"/>
    </source>
</evidence>
<dbReference type="PANTHER" id="PTHR46494">
    <property type="entry name" value="CORA FAMILY METAL ION TRANSPORTER (EUROFUNG)"/>
    <property type="match status" value="1"/>
</dbReference>
<sequence length="260" mass="30363">MRLPLRLQHESHITKYGECELAPEAFFIMISILLGTFHNGLDGFERRLGELEQTMRHRNRTDLLDVIFDRRYDLLHWSHLFIPIREVHAAAKEAFDEDLMETDGFKRISHKLERIETLLKHYALEIDTLISMDDAISSFRGNDIMKTLTIFTVLFLPATVIGAIWGMNFEWLPWSIQHWGFPLTMSCTAVITIGIYWWLWHKGWTGDLLVKKREKPRLMESEEEHGSERSRSATHGRKRKKPPGNPPDGALGQKSRRSRT</sequence>
<dbReference type="Gene3D" id="1.20.58.340">
    <property type="entry name" value="Magnesium transport protein CorA, transmembrane region"/>
    <property type="match status" value="2"/>
</dbReference>
<keyword evidence="3 6" id="KW-1133">Transmembrane helix</keyword>
<dbReference type="InterPro" id="IPR045863">
    <property type="entry name" value="CorA_TM1_TM2"/>
</dbReference>
<evidence type="ECO:0000313" key="8">
    <source>
        <dbReference type="Proteomes" id="UP000245202"/>
    </source>
</evidence>
<dbReference type="PANTHER" id="PTHR46494:SF2">
    <property type="entry name" value="MAGNESIUM TRANSPORT PROTEIN CORA"/>
    <property type="match status" value="1"/>
</dbReference>
<dbReference type="GO" id="GO:0005886">
    <property type="term" value="C:plasma membrane"/>
    <property type="evidence" value="ECO:0007669"/>
    <property type="project" value="UniProtKB-SubCell"/>
</dbReference>
<feature type="compositionally biased region" description="Basic and acidic residues" evidence="5">
    <location>
        <begin position="217"/>
        <end position="231"/>
    </location>
</feature>
<dbReference type="GO" id="GO:0050897">
    <property type="term" value="F:cobalt ion binding"/>
    <property type="evidence" value="ECO:0007669"/>
    <property type="project" value="TreeGrafter"/>
</dbReference>
<reference evidence="7 8" key="1">
    <citation type="submission" date="2017-08" db="EMBL/GenBank/DDBJ databases">
        <title>Substantial Increase in Enzyme Production by Combined Drug-Resistance Mutations in Paenibacillus agaridevorans.</title>
        <authorList>
            <person name="Tanaka Y."/>
            <person name="Funane K."/>
            <person name="Hosaka T."/>
            <person name="Shiwa Y."/>
            <person name="Fujita N."/>
            <person name="Miyazaki T."/>
            <person name="Yoshikawa H."/>
            <person name="Murakami K."/>
            <person name="Kasahara K."/>
            <person name="Inaoka T."/>
            <person name="Hiraga Y."/>
            <person name="Ochi K."/>
        </authorList>
    </citation>
    <scope>NUCLEOTIDE SEQUENCE [LARGE SCALE GENOMIC DNA]</scope>
    <source>
        <strain evidence="7 8">T-3040</strain>
    </source>
</reference>
<feature type="region of interest" description="Disordered" evidence="5">
    <location>
        <begin position="217"/>
        <end position="260"/>
    </location>
</feature>
<keyword evidence="8" id="KW-1185">Reference proteome</keyword>
<evidence type="ECO:0000256" key="1">
    <source>
        <dbReference type="ARBA" id="ARBA00004651"/>
    </source>
</evidence>
<dbReference type="AlphaFoldDB" id="A0A2R5EW51"/>
<feature type="transmembrane region" description="Helical" evidence="6">
    <location>
        <begin position="148"/>
        <end position="167"/>
    </location>
</feature>
<dbReference type="CDD" id="cd12821">
    <property type="entry name" value="EcCorA_ZntB-like"/>
    <property type="match status" value="1"/>
</dbReference>
<dbReference type="GO" id="GO:0000287">
    <property type="term" value="F:magnesium ion binding"/>
    <property type="evidence" value="ECO:0007669"/>
    <property type="project" value="TreeGrafter"/>
</dbReference>
<dbReference type="GO" id="GO:0015087">
    <property type="term" value="F:cobalt ion transmembrane transporter activity"/>
    <property type="evidence" value="ECO:0007669"/>
    <property type="project" value="TreeGrafter"/>
</dbReference>
<comment type="caution">
    <text evidence="7">The sequence shown here is derived from an EMBL/GenBank/DDBJ whole genome shotgun (WGS) entry which is preliminary data.</text>
</comment>
<protein>
    <submittedName>
        <fullName evidence="7">Putative Mg2 transporter protein CorA family protein</fullName>
    </submittedName>
</protein>
<dbReference type="GO" id="GO:0015095">
    <property type="term" value="F:magnesium ion transmembrane transporter activity"/>
    <property type="evidence" value="ECO:0007669"/>
    <property type="project" value="TreeGrafter"/>
</dbReference>
<organism evidence="7 8">
    <name type="scientific">Paenibacillus agaridevorans</name>
    <dbReference type="NCBI Taxonomy" id="171404"/>
    <lineage>
        <taxon>Bacteria</taxon>
        <taxon>Bacillati</taxon>
        <taxon>Bacillota</taxon>
        <taxon>Bacilli</taxon>
        <taxon>Bacillales</taxon>
        <taxon>Paenibacillaceae</taxon>
        <taxon>Paenibacillus</taxon>
    </lineage>
</organism>
<accession>A0A2R5EW51</accession>
<feature type="compositionally biased region" description="Basic residues" evidence="5">
    <location>
        <begin position="232"/>
        <end position="242"/>
    </location>
</feature>
<name>A0A2R5EW51_9BACL</name>
<evidence type="ECO:0000256" key="3">
    <source>
        <dbReference type="ARBA" id="ARBA00022989"/>
    </source>
</evidence>
<dbReference type="Pfam" id="PF01544">
    <property type="entry name" value="CorA"/>
    <property type="match status" value="1"/>
</dbReference>
<dbReference type="EMBL" id="BDQX01000356">
    <property type="protein sequence ID" value="GBG10890.1"/>
    <property type="molecule type" value="Genomic_DNA"/>
</dbReference>
<evidence type="ECO:0000256" key="4">
    <source>
        <dbReference type="ARBA" id="ARBA00023136"/>
    </source>
</evidence>